<comment type="caution">
    <text evidence="6">The sequence shown here is derived from an EMBL/GenBank/DDBJ whole genome shotgun (WGS) entry which is preliminary data.</text>
</comment>
<dbReference type="Proteomes" id="UP000248856">
    <property type="component" value="Unassembled WGS sequence"/>
</dbReference>
<name>A0A328ZMY2_9BURK</name>
<dbReference type="InterPro" id="IPR038722">
    <property type="entry name" value="Ner_HTH_dom"/>
</dbReference>
<dbReference type="SUPFAM" id="SSF47413">
    <property type="entry name" value="lambda repressor-like DNA-binding domains"/>
    <property type="match status" value="1"/>
</dbReference>
<dbReference type="GO" id="GO:0003677">
    <property type="term" value="F:DNA binding"/>
    <property type="evidence" value="ECO:0007669"/>
    <property type="project" value="UniProtKB-KW"/>
</dbReference>
<evidence type="ECO:0000256" key="4">
    <source>
        <dbReference type="ARBA" id="ARBA00023163"/>
    </source>
</evidence>
<evidence type="ECO:0000313" key="7">
    <source>
        <dbReference type="Proteomes" id="UP000248856"/>
    </source>
</evidence>
<protein>
    <submittedName>
        <fullName evidence="6">Winged helix-turn-helix DNA-binding protein</fullName>
    </submittedName>
</protein>
<organism evidence="6 7">
    <name type="scientific">Paracidovorax anthurii</name>
    <dbReference type="NCBI Taxonomy" id="78229"/>
    <lineage>
        <taxon>Bacteria</taxon>
        <taxon>Pseudomonadati</taxon>
        <taxon>Pseudomonadota</taxon>
        <taxon>Betaproteobacteria</taxon>
        <taxon>Burkholderiales</taxon>
        <taxon>Comamonadaceae</taxon>
        <taxon>Paracidovorax</taxon>
    </lineage>
</organism>
<keyword evidence="2" id="KW-0805">Transcription regulation</keyword>
<dbReference type="InterPro" id="IPR001387">
    <property type="entry name" value="Cro/C1-type_HTH"/>
</dbReference>
<proteinExistence type="inferred from homology"/>
<evidence type="ECO:0000256" key="1">
    <source>
        <dbReference type="ARBA" id="ARBA00006157"/>
    </source>
</evidence>
<evidence type="ECO:0000259" key="5">
    <source>
        <dbReference type="PROSITE" id="PS50943"/>
    </source>
</evidence>
<dbReference type="Pfam" id="PF13693">
    <property type="entry name" value="HTH_35"/>
    <property type="match status" value="1"/>
</dbReference>
<dbReference type="InterPro" id="IPR010982">
    <property type="entry name" value="Lambda_DNA-bd_dom_sf"/>
</dbReference>
<evidence type="ECO:0000256" key="2">
    <source>
        <dbReference type="ARBA" id="ARBA00023015"/>
    </source>
</evidence>
<dbReference type="CDD" id="cd00093">
    <property type="entry name" value="HTH_XRE"/>
    <property type="match status" value="1"/>
</dbReference>
<sequence>MHPEEIKAAIRMKDTTPAAIADELNVSRSMVSHVINGKAKSARIARRIVDITGLSMDKLWPTNVKTSKLRRARAAGAVA</sequence>
<dbReference type="PROSITE" id="PS50943">
    <property type="entry name" value="HTH_CROC1"/>
    <property type="match status" value="1"/>
</dbReference>
<feature type="domain" description="HTH cro/C1-type" evidence="5">
    <location>
        <begin position="6"/>
        <end position="59"/>
    </location>
</feature>
<dbReference type="RefSeq" id="WP_111875454.1">
    <property type="nucleotide sequence ID" value="NZ_CBCSGC010000002.1"/>
</dbReference>
<gene>
    <name evidence="6" type="ORF">AX018_100243</name>
</gene>
<dbReference type="Gene3D" id="1.10.260.40">
    <property type="entry name" value="lambda repressor-like DNA-binding domains"/>
    <property type="match status" value="1"/>
</dbReference>
<accession>A0A328ZMY2</accession>
<keyword evidence="7" id="KW-1185">Reference proteome</keyword>
<keyword evidence="4" id="KW-0804">Transcription</keyword>
<comment type="similarity">
    <text evidence="1">Belongs to the ner transcriptional regulatory family.</text>
</comment>
<keyword evidence="3 6" id="KW-0238">DNA-binding</keyword>
<evidence type="ECO:0000256" key="3">
    <source>
        <dbReference type="ARBA" id="ARBA00023125"/>
    </source>
</evidence>
<dbReference type="OrthoDB" id="6692720at2"/>
<dbReference type="EMBL" id="QLTA01000002">
    <property type="protein sequence ID" value="RAR86082.1"/>
    <property type="molecule type" value="Genomic_DNA"/>
</dbReference>
<dbReference type="AlphaFoldDB" id="A0A328ZMY2"/>
<reference evidence="6 7" key="1">
    <citation type="submission" date="2018-06" db="EMBL/GenBank/DDBJ databases">
        <title>Genomic Encyclopedia of Archaeal and Bacterial Type Strains, Phase II (KMG-II): from individual species to whole genera.</title>
        <authorList>
            <person name="Goeker M."/>
        </authorList>
    </citation>
    <scope>NUCLEOTIDE SEQUENCE [LARGE SCALE GENOMIC DNA]</scope>
    <source>
        <strain evidence="6 7">CFPB 3232</strain>
    </source>
</reference>
<evidence type="ECO:0000313" key="6">
    <source>
        <dbReference type="EMBL" id="RAR86082.1"/>
    </source>
</evidence>
<dbReference type="SMART" id="SM00530">
    <property type="entry name" value="HTH_XRE"/>
    <property type="match status" value="1"/>
</dbReference>